<keyword evidence="2" id="KW-0472">Membrane</keyword>
<evidence type="ECO:0000313" key="3">
    <source>
        <dbReference type="EMBL" id="GAA1966129.1"/>
    </source>
</evidence>
<evidence type="ECO:0000256" key="2">
    <source>
        <dbReference type="SAM" id="Phobius"/>
    </source>
</evidence>
<reference evidence="3 4" key="1">
    <citation type="journal article" date="2019" name="Int. J. Syst. Evol. Microbiol.">
        <title>The Global Catalogue of Microorganisms (GCM) 10K type strain sequencing project: providing services to taxonomists for standard genome sequencing and annotation.</title>
        <authorList>
            <consortium name="The Broad Institute Genomics Platform"/>
            <consortium name="The Broad Institute Genome Sequencing Center for Infectious Disease"/>
            <person name="Wu L."/>
            <person name="Ma J."/>
        </authorList>
    </citation>
    <scope>NUCLEOTIDE SEQUENCE [LARGE SCALE GENOMIC DNA]</scope>
    <source>
        <strain evidence="3 4">JCM 15309</strain>
    </source>
</reference>
<organism evidence="3 4">
    <name type="scientific">Nocardioides panacihumi</name>
    <dbReference type="NCBI Taxonomy" id="400774"/>
    <lineage>
        <taxon>Bacteria</taxon>
        <taxon>Bacillati</taxon>
        <taxon>Actinomycetota</taxon>
        <taxon>Actinomycetes</taxon>
        <taxon>Propionibacteriales</taxon>
        <taxon>Nocardioidaceae</taxon>
        <taxon>Nocardioides</taxon>
    </lineage>
</organism>
<feature type="compositionally biased region" description="Polar residues" evidence="1">
    <location>
        <begin position="71"/>
        <end position="82"/>
    </location>
</feature>
<feature type="region of interest" description="Disordered" evidence="1">
    <location>
        <begin position="63"/>
        <end position="82"/>
    </location>
</feature>
<comment type="caution">
    <text evidence="3">The sequence shown here is derived from an EMBL/GenBank/DDBJ whole genome shotgun (WGS) entry which is preliminary data.</text>
</comment>
<feature type="transmembrane region" description="Helical" evidence="2">
    <location>
        <begin position="38"/>
        <end position="59"/>
    </location>
</feature>
<sequence length="396" mass="41643">MNDIKDALTRIADGSAPDRLSLEHVQGRARQIRRRRTATAIIGSAATVAVIAGLGVAVMPSSSHRGAVPPATQSVSPSPTTAGDANAVGPVHHVKLDVPAEQTFGSDPQVPYWSQGQIIDTDGTATPLPDRPFTFAKDPVSGGWVVVRVGEAHAEMVRIDAKGALIGKPVPTFEHGLAVGPDGQLTTLTQAQGHWTLTVGQDQVSLGRTIEWAAIKGFTPKREVVLDIDGAARLADAYNGIVTDLPGAATAVPSSAYPLTAIGREDGTWVAQREDGTTQWGLDWAGVNSFSPDGRYVALVGDPQHRIAGSADWDSEHATSTIWVRTAADLLPVAAFVAPDGGYFWSWTWDGDDLLATVFLKGQWSLVRLSPDGFTVGRATAQPGGGEAPAYVFGAH</sequence>
<dbReference type="RefSeq" id="WP_344045693.1">
    <property type="nucleotide sequence ID" value="NZ_BAAAPB010000002.1"/>
</dbReference>
<dbReference type="EMBL" id="BAAAPB010000002">
    <property type="protein sequence ID" value="GAA1966129.1"/>
    <property type="molecule type" value="Genomic_DNA"/>
</dbReference>
<name>A0ABN2RAU1_9ACTN</name>
<dbReference type="Proteomes" id="UP001500571">
    <property type="component" value="Unassembled WGS sequence"/>
</dbReference>
<accession>A0ABN2RAU1</accession>
<keyword evidence="2" id="KW-0812">Transmembrane</keyword>
<protein>
    <recommendedName>
        <fullName evidence="5">WD40 repeat domain-containing protein</fullName>
    </recommendedName>
</protein>
<gene>
    <name evidence="3" type="ORF">GCM10009798_28100</name>
</gene>
<evidence type="ECO:0000256" key="1">
    <source>
        <dbReference type="SAM" id="MobiDB-lite"/>
    </source>
</evidence>
<proteinExistence type="predicted"/>
<keyword evidence="2" id="KW-1133">Transmembrane helix</keyword>
<evidence type="ECO:0000313" key="4">
    <source>
        <dbReference type="Proteomes" id="UP001500571"/>
    </source>
</evidence>
<evidence type="ECO:0008006" key="5">
    <source>
        <dbReference type="Google" id="ProtNLM"/>
    </source>
</evidence>
<keyword evidence="4" id="KW-1185">Reference proteome</keyword>